<dbReference type="AlphaFoldDB" id="A0A120N054"/>
<feature type="domain" description="CheW-like" evidence="2">
    <location>
        <begin position="141"/>
        <end position="280"/>
    </location>
</feature>
<dbReference type="SMART" id="SM00260">
    <property type="entry name" value="CheW"/>
    <property type="match status" value="1"/>
</dbReference>
<dbReference type="InterPro" id="IPR002545">
    <property type="entry name" value="CheW-lke_dom"/>
</dbReference>
<evidence type="ECO:0000313" key="3">
    <source>
        <dbReference type="EMBL" id="BAU58826.1"/>
    </source>
</evidence>
<organism evidence="3 4">
    <name type="scientific">Halorhodospira halochloris</name>
    <name type="common">Ectothiorhodospira halochloris</name>
    <dbReference type="NCBI Taxonomy" id="1052"/>
    <lineage>
        <taxon>Bacteria</taxon>
        <taxon>Pseudomonadati</taxon>
        <taxon>Pseudomonadota</taxon>
        <taxon>Gammaproteobacteria</taxon>
        <taxon>Chromatiales</taxon>
        <taxon>Ectothiorhodospiraceae</taxon>
        <taxon>Halorhodospira</taxon>
    </lineage>
</organism>
<protein>
    <submittedName>
        <fullName evidence="3">CheW domain protein</fullName>
    </submittedName>
</protein>
<dbReference type="InterPro" id="IPR036061">
    <property type="entry name" value="CheW-like_dom_sf"/>
</dbReference>
<gene>
    <name evidence="3" type="ORF">HH1059_21160</name>
</gene>
<dbReference type="Pfam" id="PF01584">
    <property type="entry name" value="CheW"/>
    <property type="match status" value="1"/>
</dbReference>
<dbReference type="KEGG" id="hhk:HH1059_21160"/>
<dbReference type="RefSeq" id="WP_096410120.1">
    <property type="nucleotide sequence ID" value="NZ_AP017372.2"/>
</dbReference>
<feature type="compositionally biased region" description="Low complexity" evidence="1">
    <location>
        <begin position="44"/>
        <end position="64"/>
    </location>
</feature>
<evidence type="ECO:0000256" key="1">
    <source>
        <dbReference type="SAM" id="MobiDB-lite"/>
    </source>
</evidence>
<dbReference type="EMBL" id="AP017372">
    <property type="protein sequence ID" value="BAU58826.1"/>
    <property type="molecule type" value="Genomic_DNA"/>
</dbReference>
<dbReference type="SUPFAM" id="SSF50341">
    <property type="entry name" value="CheW-like"/>
    <property type="match status" value="1"/>
</dbReference>
<feature type="region of interest" description="Disordered" evidence="1">
    <location>
        <begin position="1"/>
        <end position="135"/>
    </location>
</feature>
<dbReference type="Proteomes" id="UP000218890">
    <property type="component" value="Chromosome"/>
</dbReference>
<accession>A0A120N054</accession>
<dbReference type="OrthoDB" id="5565759at2"/>
<keyword evidence="4" id="KW-1185">Reference proteome</keyword>
<feature type="compositionally biased region" description="Basic and acidic residues" evidence="1">
    <location>
        <begin position="70"/>
        <end position="83"/>
    </location>
</feature>
<dbReference type="GO" id="GO:0006935">
    <property type="term" value="P:chemotaxis"/>
    <property type="evidence" value="ECO:0007669"/>
    <property type="project" value="InterPro"/>
</dbReference>
<feature type="compositionally biased region" description="Basic and acidic residues" evidence="1">
    <location>
        <begin position="1"/>
        <end position="11"/>
    </location>
</feature>
<sequence length="308" mass="33861">MVERDRRHSGDDGTESQPQKALAEYLDELLADVAEAPAEERDSSVSSSAASSTAASSPASSAAAPQAKPETGRQQRVAEREKLPQMPLPQVEQGDPEASQAQAKAPAKRPTPEQQRIPAKHGGGAGQGRDQDPIPSWAKPWFQAMIFHVGPLRVAVPLVKLHRVLRWEDVQVEPYVSQPAWVHGALYHRNRFVRVVDTAELVLPAKHRPPVQERQQGKLLVVGDGSWALACQEVGDVFKLTPDQVQWRDQHGRHRWLAGTVSERLCALLDTDSFTQLLENEDDLEGALASSLDPGQTVRVVSNSTDFR</sequence>
<reference evidence="3" key="1">
    <citation type="submission" date="2016-02" db="EMBL/GenBank/DDBJ databases">
        <title>Halorhodospira halochloris DSM-1059 complete genome, version 2.</title>
        <authorList>
            <person name="Tsukatani Y."/>
        </authorList>
    </citation>
    <scope>NUCLEOTIDE SEQUENCE</scope>
    <source>
        <strain evidence="3">DSM 1059</strain>
    </source>
</reference>
<dbReference type="GO" id="GO:0007165">
    <property type="term" value="P:signal transduction"/>
    <property type="evidence" value="ECO:0007669"/>
    <property type="project" value="InterPro"/>
</dbReference>
<evidence type="ECO:0000313" key="4">
    <source>
        <dbReference type="Proteomes" id="UP000218890"/>
    </source>
</evidence>
<dbReference type="PROSITE" id="PS50851">
    <property type="entry name" value="CHEW"/>
    <property type="match status" value="1"/>
</dbReference>
<proteinExistence type="predicted"/>
<name>A0A120N054_HALHR</name>
<evidence type="ECO:0000259" key="2">
    <source>
        <dbReference type="PROSITE" id="PS50851"/>
    </source>
</evidence>